<feature type="transmembrane region" description="Helical" evidence="1">
    <location>
        <begin position="60"/>
        <end position="78"/>
    </location>
</feature>
<feature type="transmembrane region" description="Helical" evidence="1">
    <location>
        <begin position="243"/>
        <end position="263"/>
    </location>
</feature>
<accession>A0A3B0Z336</accession>
<protein>
    <submittedName>
        <fullName evidence="2">Uncharacterized protein</fullName>
    </submittedName>
</protein>
<proteinExistence type="predicted"/>
<feature type="transmembrane region" description="Helical" evidence="1">
    <location>
        <begin position="381"/>
        <end position="401"/>
    </location>
</feature>
<dbReference type="AlphaFoldDB" id="A0A3B0Z336"/>
<organism evidence="2">
    <name type="scientific">hydrothermal vent metagenome</name>
    <dbReference type="NCBI Taxonomy" id="652676"/>
    <lineage>
        <taxon>unclassified sequences</taxon>
        <taxon>metagenomes</taxon>
        <taxon>ecological metagenomes</taxon>
    </lineage>
</organism>
<feature type="transmembrane region" description="Helical" evidence="1">
    <location>
        <begin position="359"/>
        <end position="375"/>
    </location>
</feature>
<feature type="transmembrane region" description="Helical" evidence="1">
    <location>
        <begin position="201"/>
        <end position="231"/>
    </location>
</feature>
<feature type="transmembrane region" description="Helical" evidence="1">
    <location>
        <begin position="333"/>
        <end position="352"/>
    </location>
</feature>
<feature type="transmembrane region" description="Helical" evidence="1">
    <location>
        <begin position="140"/>
        <end position="157"/>
    </location>
</feature>
<evidence type="ECO:0000313" key="2">
    <source>
        <dbReference type="EMBL" id="VAW80839.1"/>
    </source>
</evidence>
<feature type="transmembrane region" description="Helical" evidence="1">
    <location>
        <begin position="108"/>
        <end position="128"/>
    </location>
</feature>
<feature type="transmembrane region" description="Helical" evidence="1">
    <location>
        <begin position="169"/>
        <end position="189"/>
    </location>
</feature>
<sequence length="412" mass="46466">MSDNPSRQKLYADALLVYLLLFVSGTWWYNILGDKALVMAFSAVLVLWYLYSDRKLNDRFLLYVIIFTGSLFTISLYTHGSLSIPSTIASAMKLMLAYLVLKAVGKRFIGTYLTVLVFLSIISLFGYITDQYNLFDGIVYRLPAVGDMGYEGIFYVYRFSWQIDRNNGIFFEPGAYQGFLNAGLFLLFFADAGFPKKKTWIYIGVLLTTLITTFSTTGYMILSMLLILAFIKSRLLSRSEKAMLFGLAVLVVTALSAQVYSTFVVKVSDYLSANEYDFGYSAQNRSSDAKTDLKVFSKHIFGLGYDDYEKEFGILGRVGSERGFSSNGVTRMLATYGLPFSLFIFGSYYWALRRVLKDFLLTTGAFVMFMLFLAGESYYMMSSICFAIIAAPFVMEQAVFVKSKPAQCKVGL</sequence>
<keyword evidence="1" id="KW-1133">Transmembrane helix</keyword>
<feature type="transmembrane region" description="Helical" evidence="1">
    <location>
        <begin position="84"/>
        <end position="101"/>
    </location>
</feature>
<name>A0A3B0Z336_9ZZZZ</name>
<evidence type="ECO:0000256" key="1">
    <source>
        <dbReference type="SAM" id="Phobius"/>
    </source>
</evidence>
<gene>
    <name evidence="2" type="ORF">MNBD_GAMMA13-1864</name>
</gene>
<keyword evidence="1" id="KW-0812">Transmembrane</keyword>
<feature type="transmembrane region" description="Helical" evidence="1">
    <location>
        <begin position="12"/>
        <end position="29"/>
    </location>
</feature>
<keyword evidence="1" id="KW-0472">Membrane</keyword>
<dbReference type="EMBL" id="UOFK01000236">
    <property type="protein sequence ID" value="VAW80839.1"/>
    <property type="molecule type" value="Genomic_DNA"/>
</dbReference>
<reference evidence="2" key="1">
    <citation type="submission" date="2018-06" db="EMBL/GenBank/DDBJ databases">
        <authorList>
            <person name="Zhirakovskaya E."/>
        </authorList>
    </citation>
    <scope>NUCLEOTIDE SEQUENCE</scope>
</reference>